<organism evidence="2 3">
    <name type="scientific">Rubroshorea leprosula</name>
    <dbReference type="NCBI Taxonomy" id="152421"/>
    <lineage>
        <taxon>Eukaryota</taxon>
        <taxon>Viridiplantae</taxon>
        <taxon>Streptophyta</taxon>
        <taxon>Embryophyta</taxon>
        <taxon>Tracheophyta</taxon>
        <taxon>Spermatophyta</taxon>
        <taxon>Magnoliopsida</taxon>
        <taxon>eudicotyledons</taxon>
        <taxon>Gunneridae</taxon>
        <taxon>Pentapetalae</taxon>
        <taxon>rosids</taxon>
        <taxon>malvids</taxon>
        <taxon>Malvales</taxon>
        <taxon>Dipterocarpaceae</taxon>
        <taxon>Rubroshorea</taxon>
    </lineage>
</organism>
<sequence>MAKNAPPLNDMMASIKRYPIAELAPKSIAKCDFSELEAEGSGEKRGGGGDGVGGDEGFEADSTIFHVFPPVDLDATLKPRWSHVGATLKPLGCQMPRKPLH</sequence>
<dbReference type="EMBL" id="BPVZ01000055">
    <property type="protein sequence ID" value="GKV20444.1"/>
    <property type="molecule type" value="Genomic_DNA"/>
</dbReference>
<accession>A0AAV5K8U0</accession>
<dbReference type="AlphaFoldDB" id="A0AAV5K8U0"/>
<proteinExistence type="predicted"/>
<protein>
    <submittedName>
        <fullName evidence="2">Uncharacterized protein</fullName>
    </submittedName>
</protein>
<gene>
    <name evidence="2" type="ORF">SLEP1_g30568</name>
</gene>
<comment type="caution">
    <text evidence="2">The sequence shown here is derived from an EMBL/GenBank/DDBJ whole genome shotgun (WGS) entry which is preliminary data.</text>
</comment>
<evidence type="ECO:0000313" key="2">
    <source>
        <dbReference type="EMBL" id="GKV20444.1"/>
    </source>
</evidence>
<name>A0AAV5K8U0_9ROSI</name>
<feature type="region of interest" description="Disordered" evidence="1">
    <location>
        <begin position="34"/>
        <end position="58"/>
    </location>
</feature>
<keyword evidence="3" id="KW-1185">Reference proteome</keyword>
<evidence type="ECO:0000256" key="1">
    <source>
        <dbReference type="SAM" id="MobiDB-lite"/>
    </source>
</evidence>
<reference evidence="2 3" key="1">
    <citation type="journal article" date="2021" name="Commun. Biol.">
        <title>The genome of Shorea leprosula (Dipterocarpaceae) highlights the ecological relevance of drought in aseasonal tropical rainforests.</title>
        <authorList>
            <person name="Ng K.K.S."/>
            <person name="Kobayashi M.J."/>
            <person name="Fawcett J.A."/>
            <person name="Hatakeyama M."/>
            <person name="Paape T."/>
            <person name="Ng C.H."/>
            <person name="Ang C.C."/>
            <person name="Tnah L.H."/>
            <person name="Lee C.T."/>
            <person name="Nishiyama T."/>
            <person name="Sese J."/>
            <person name="O'Brien M.J."/>
            <person name="Copetti D."/>
            <person name="Mohd Noor M.I."/>
            <person name="Ong R.C."/>
            <person name="Putra M."/>
            <person name="Sireger I.Z."/>
            <person name="Indrioko S."/>
            <person name="Kosugi Y."/>
            <person name="Izuno A."/>
            <person name="Isagi Y."/>
            <person name="Lee S.L."/>
            <person name="Shimizu K.K."/>
        </authorList>
    </citation>
    <scope>NUCLEOTIDE SEQUENCE [LARGE SCALE GENOMIC DNA]</scope>
    <source>
        <strain evidence="2">214</strain>
    </source>
</reference>
<dbReference type="Proteomes" id="UP001054252">
    <property type="component" value="Unassembled WGS sequence"/>
</dbReference>
<evidence type="ECO:0000313" key="3">
    <source>
        <dbReference type="Proteomes" id="UP001054252"/>
    </source>
</evidence>